<dbReference type="EMBL" id="ML769580">
    <property type="protein sequence ID" value="KAE9393107.1"/>
    <property type="molecule type" value="Genomic_DNA"/>
</dbReference>
<dbReference type="PANTHER" id="PTHR46177">
    <property type="entry name" value="INTEGRASE CATALYTIC DOMAIN-CONTAINING PROTEIN"/>
    <property type="match status" value="1"/>
</dbReference>
<evidence type="ECO:0000256" key="1">
    <source>
        <dbReference type="SAM" id="MobiDB-lite"/>
    </source>
</evidence>
<proteinExistence type="predicted"/>
<feature type="region of interest" description="Disordered" evidence="1">
    <location>
        <begin position="449"/>
        <end position="474"/>
    </location>
</feature>
<dbReference type="PANTHER" id="PTHR46177:SF1">
    <property type="entry name" value="INTEGRASE CATALYTIC DOMAIN-CONTAINING PROTEIN"/>
    <property type="match status" value="1"/>
</dbReference>
<name>A0A6A4H7F6_9AGAR</name>
<sequence>MPNQHLPRPPESQIRETLEFFFNMRRTDKEIANLLKDYYDTSQYGCSATTVKRLRKEWNLRGTQQQGHTMESIQEAITEAREIYPFRGANTLRNYIFQQKGMRVPRPLIEKYLRETEPEQVNARKKRRFVRRAFYAAGVNHLWCMDQHDKWGPRFGLWFHNCIDPFTGYNNWMKVWWTNKQPRLVASYFLTAVQALGGLPLLTQSDPGTENYGVANAQTMGRQCLDSSLLGTLQHVFKHRKTNVKSEGNWSVFRRDFVPGYENVFQEGVNLGLLTFRWLAIPWIQAEIDGWANLCNSTAPRRHKYKILLHGPPMLIKMRPQDFNVKDFKVGISPELINELQQEYAPPDHEVFQLTPPIFDDAAQTVYAQMNCPKVNHQSFWVVYRDMLRGLEALATERAYLQHSVDVHAASLEQMNSENNPINSMELLPNQRRRALNDPTVGFHEEQEVKEWEDEEQEESDVACAAFSDDEAEL</sequence>
<keyword evidence="3" id="KW-1185">Reference proteome</keyword>
<evidence type="ECO:0000313" key="3">
    <source>
        <dbReference type="Proteomes" id="UP000799118"/>
    </source>
</evidence>
<organism evidence="2 3">
    <name type="scientific">Gymnopus androsaceus JB14</name>
    <dbReference type="NCBI Taxonomy" id="1447944"/>
    <lineage>
        <taxon>Eukaryota</taxon>
        <taxon>Fungi</taxon>
        <taxon>Dikarya</taxon>
        <taxon>Basidiomycota</taxon>
        <taxon>Agaricomycotina</taxon>
        <taxon>Agaricomycetes</taxon>
        <taxon>Agaricomycetidae</taxon>
        <taxon>Agaricales</taxon>
        <taxon>Marasmiineae</taxon>
        <taxon>Omphalotaceae</taxon>
        <taxon>Gymnopus</taxon>
    </lineage>
</organism>
<reference evidence="2" key="1">
    <citation type="journal article" date="2019" name="Environ. Microbiol.">
        <title>Fungal ecological strategies reflected in gene transcription - a case study of two litter decomposers.</title>
        <authorList>
            <person name="Barbi F."/>
            <person name="Kohler A."/>
            <person name="Barry K."/>
            <person name="Baskaran P."/>
            <person name="Daum C."/>
            <person name="Fauchery L."/>
            <person name="Ihrmark K."/>
            <person name="Kuo A."/>
            <person name="LaButti K."/>
            <person name="Lipzen A."/>
            <person name="Morin E."/>
            <person name="Grigoriev I.V."/>
            <person name="Henrissat B."/>
            <person name="Lindahl B."/>
            <person name="Martin F."/>
        </authorList>
    </citation>
    <scope>NUCLEOTIDE SEQUENCE</scope>
    <source>
        <strain evidence="2">JB14</strain>
    </source>
</reference>
<feature type="compositionally biased region" description="Acidic residues" evidence="1">
    <location>
        <begin position="451"/>
        <end position="461"/>
    </location>
</feature>
<evidence type="ECO:0000313" key="2">
    <source>
        <dbReference type="EMBL" id="KAE9393107.1"/>
    </source>
</evidence>
<evidence type="ECO:0008006" key="4">
    <source>
        <dbReference type="Google" id="ProtNLM"/>
    </source>
</evidence>
<protein>
    <recommendedName>
        <fullName evidence="4">Clr5 domain-containing protein</fullName>
    </recommendedName>
</protein>
<gene>
    <name evidence="2" type="ORF">BT96DRAFT_999737</name>
</gene>
<dbReference type="AlphaFoldDB" id="A0A6A4H7F6"/>
<dbReference type="OrthoDB" id="5946233at2759"/>
<accession>A0A6A4H7F6</accession>
<dbReference type="Proteomes" id="UP000799118">
    <property type="component" value="Unassembled WGS sequence"/>
</dbReference>